<dbReference type="Proteomes" id="UP001245285">
    <property type="component" value="Unassembled WGS sequence"/>
</dbReference>
<dbReference type="EMBL" id="JAVRHO010000007">
    <property type="protein sequence ID" value="MDT0646335.1"/>
    <property type="molecule type" value="Genomic_DNA"/>
</dbReference>
<organism evidence="1 2">
    <name type="scientific">Autumnicola lenta</name>
    <dbReference type="NCBI Taxonomy" id="3075593"/>
    <lineage>
        <taxon>Bacteria</taxon>
        <taxon>Pseudomonadati</taxon>
        <taxon>Bacteroidota</taxon>
        <taxon>Flavobacteriia</taxon>
        <taxon>Flavobacteriales</taxon>
        <taxon>Flavobacteriaceae</taxon>
        <taxon>Autumnicola</taxon>
    </lineage>
</organism>
<gene>
    <name evidence="1" type="ORF">RM545_06500</name>
</gene>
<name>A0ABU3CJ16_9FLAO</name>
<reference evidence="1 2" key="1">
    <citation type="submission" date="2023-09" db="EMBL/GenBank/DDBJ databases">
        <authorList>
            <person name="Rey-Velasco X."/>
        </authorList>
    </citation>
    <scope>NUCLEOTIDE SEQUENCE [LARGE SCALE GENOMIC DNA]</scope>
    <source>
        <strain evidence="1 2">F260</strain>
    </source>
</reference>
<accession>A0ABU3CJ16</accession>
<protein>
    <submittedName>
        <fullName evidence="1">Uncharacterized protein</fullName>
    </submittedName>
</protein>
<comment type="caution">
    <text evidence="1">The sequence shown here is derived from an EMBL/GenBank/DDBJ whole genome shotgun (WGS) entry which is preliminary data.</text>
</comment>
<evidence type="ECO:0000313" key="1">
    <source>
        <dbReference type="EMBL" id="MDT0646335.1"/>
    </source>
</evidence>
<evidence type="ECO:0000313" key="2">
    <source>
        <dbReference type="Proteomes" id="UP001245285"/>
    </source>
</evidence>
<keyword evidence="2" id="KW-1185">Reference proteome</keyword>
<dbReference type="RefSeq" id="WP_311494509.1">
    <property type="nucleotide sequence ID" value="NZ_JAVRHO010000007.1"/>
</dbReference>
<sequence>MKVEPLQPKYISGWKNLCNYLGGAKLQSTIQWVEDMNITKYKKGKNVVFKIEDIDNALIPVERKEKE</sequence>
<proteinExistence type="predicted"/>